<evidence type="ECO:0000313" key="2">
    <source>
        <dbReference type="Proteomes" id="UP000597762"/>
    </source>
</evidence>
<accession>A0A812D2D4</accession>
<keyword evidence="2" id="KW-1185">Reference proteome</keyword>
<dbReference type="EMBL" id="CAHIKZ030002392">
    <property type="protein sequence ID" value="CAE1286236.1"/>
    <property type="molecule type" value="Genomic_DNA"/>
</dbReference>
<dbReference type="OrthoDB" id="10071239at2759"/>
<comment type="caution">
    <text evidence="1">The sequence shown here is derived from an EMBL/GenBank/DDBJ whole genome shotgun (WGS) entry which is preliminary data.</text>
</comment>
<dbReference type="AlphaFoldDB" id="A0A812D2D4"/>
<evidence type="ECO:0000313" key="1">
    <source>
        <dbReference type="EMBL" id="CAE1286236.1"/>
    </source>
</evidence>
<organism evidence="1 2">
    <name type="scientific">Acanthosepion pharaonis</name>
    <name type="common">Pharaoh cuttlefish</name>
    <name type="synonym">Sepia pharaonis</name>
    <dbReference type="NCBI Taxonomy" id="158019"/>
    <lineage>
        <taxon>Eukaryota</taxon>
        <taxon>Metazoa</taxon>
        <taxon>Spiralia</taxon>
        <taxon>Lophotrochozoa</taxon>
        <taxon>Mollusca</taxon>
        <taxon>Cephalopoda</taxon>
        <taxon>Coleoidea</taxon>
        <taxon>Decapodiformes</taxon>
        <taxon>Sepiida</taxon>
        <taxon>Sepiina</taxon>
        <taxon>Sepiidae</taxon>
        <taxon>Acanthosepion</taxon>
    </lineage>
</organism>
<sequence>MQPASEAKRQAPLTYKQNPCISTHDAIRAARSKAQQTARHCANDNWLNLCSRIQTAAESGNARGMYTGIKTATGPTSIKTALLKSKALEITDQGKQLERWVEHYPEMYATQNMVTDAVLDPLPSLPVMEELDAPPSAVELGKAIDCLSCERAPWKDGIPSELLKSGKPALLQHLHKLLSPCWEKVHVPRDMQDANIVTLYKNKGDRSDYNNYRGISLLGIVGKIFARVSCHAYRASPPSHSVAPGWADLQ</sequence>
<reference evidence="1" key="1">
    <citation type="submission" date="2021-01" db="EMBL/GenBank/DDBJ databases">
        <authorList>
            <person name="Li R."/>
            <person name="Bekaert M."/>
        </authorList>
    </citation>
    <scope>NUCLEOTIDE SEQUENCE</scope>
    <source>
        <strain evidence="1">Farmed</strain>
    </source>
</reference>
<proteinExistence type="predicted"/>
<dbReference type="Proteomes" id="UP000597762">
    <property type="component" value="Unassembled WGS sequence"/>
</dbReference>
<dbReference type="PANTHER" id="PTHR19446">
    <property type="entry name" value="REVERSE TRANSCRIPTASES"/>
    <property type="match status" value="1"/>
</dbReference>
<gene>
    <name evidence="1" type="ORF">SPHA_45880</name>
</gene>
<protein>
    <submittedName>
        <fullName evidence="1">Uncharacterized protein</fullName>
    </submittedName>
</protein>
<name>A0A812D2D4_ACAPH</name>